<dbReference type="PRINTS" id="PR00313">
    <property type="entry name" value="CABNDNGRPT"/>
</dbReference>
<accession>A0ABU3S958</accession>
<keyword evidence="4" id="KW-0800">Toxin</keyword>
<feature type="compositionally biased region" description="Polar residues" evidence="8">
    <location>
        <begin position="90"/>
        <end position="102"/>
    </location>
</feature>
<dbReference type="InterPro" id="IPR011049">
    <property type="entry name" value="Serralysin-like_metalloprot_C"/>
</dbReference>
<dbReference type="InterPro" id="IPR019791">
    <property type="entry name" value="Haem_peroxidase_animal"/>
</dbReference>
<evidence type="ECO:0000256" key="2">
    <source>
        <dbReference type="ARBA" id="ARBA00004613"/>
    </source>
</evidence>
<dbReference type="PRINTS" id="PR01488">
    <property type="entry name" value="RTXTOXINA"/>
</dbReference>
<dbReference type="PANTHER" id="PTHR38340:SF1">
    <property type="entry name" value="S-LAYER PROTEIN"/>
    <property type="match status" value="1"/>
</dbReference>
<dbReference type="PROSITE" id="PS50292">
    <property type="entry name" value="PEROXIDASE_3"/>
    <property type="match status" value="1"/>
</dbReference>
<evidence type="ECO:0000256" key="6">
    <source>
        <dbReference type="ARBA" id="ARBA00023026"/>
    </source>
</evidence>
<dbReference type="PANTHER" id="PTHR38340">
    <property type="entry name" value="S-LAYER PROTEIN"/>
    <property type="match status" value="1"/>
</dbReference>
<feature type="compositionally biased region" description="Acidic residues" evidence="8">
    <location>
        <begin position="2102"/>
        <end position="2116"/>
    </location>
</feature>
<dbReference type="GO" id="GO:0004601">
    <property type="term" value="F:peroxidase activity"/>
    <property type="evidence" value="ECO:0007669"/>
    <property type="project" value="UniProtKB-KW"/>
</dbReference>
<evidence type="ECO:0000256" key="4">
    <source>
        <dbReference type="ARBA" id="ARBA00022656"/>
    </source>
</evidence>
<gene>
    <name evidence="9" type="ORF">RKE40_15575</name>
</gene>
<comment type="subcellular location">
    <subcellularLocation>
        <location evidence="1">Membrane</location>
    </subcellularLocation>
    <subcellularLocation>
        <location evidence="2">Secreted</location>
    </subcellularLocation>
</comment>
<dbReference type="CDD" id="cd09821">
    <property type="entry name" value="An_peroxidase_bacterial_2"/>
    <property type="match status" value="1"/>
</dbReference>
<dbReference type="InterPro" id="IPR001343">
    <property type="entry name" value="Hemolysn_Ca-bd"/>
</dbReference>
<keyword evidence="9" id="KW-0560">Oxidoreductase</keyword>
<organism evidence="9 10">
    <name type="scientific">Bosea rubneri</name>
    <dbReference type="NCBI Taxonomy" id="3075434"/>
    <lineage>
        <taxon>Bacteria</taxon>
        <taxon>Pseudomonadati</taxon>
        <taxon>Pseudomonadota</taxon>
        <taxon>Alphaproteobacteria</taxon>
        <taxon>Hyphomicrobiales</taxon>
        <taxon>Boseaceae</taxon>
        <taxon>Bosea</taxon>
    </lineage>
</organism>
<dbReference type="SUPFAM" id="SSF51120">
    <property type="entry name" value="beta-Roll"/>
    <property type="match status" value="8"/>
</dbReference>
<evidence type="ECO:0000256" key="8">
    <source>
        <dbReference type="SAM" id="MobiDB-lite"/>
    </source>
</evidence>
<dbReference type="Pfam" id="PF03098">
    <property type="entry name" value="An_peroxidase"/>
    <property type="match status" value="3"/>
</dbReference>
<dbReference type="EMBL" id="JAWDID010000022">
    <property type="protein sequence ID" value="MDU0341319.1"/>
    <property type="molecule type" value="Genomic_DNA"/>
</dbReference>
<dbReference type="SUPFAM" id="SSF48113">
    <property type="entry name" value="Heme-dependent peroxidases"/>
    <property type="match status" value="1"/>
</dbReference>
<reference evidence="9 10" key="1">
    <citation type="submission" date="2023-09" db="EMBL/GenBank/DDBJ databases">
        <title>Whole genome shotgun sequencing (WGS) of Bosea sp. ZW T0_25, isolated from stored onions (Allium cepa).</title>
        <authorList>
            <person name="Stoll D.A."/>
            <person name="Huch M."/>
        </authorList>
    </citation>
    <scope>NUCLEOTIDE SEQUENCE [LARGE SCALE GENOMIC DNA]</scope>
    <source>
        <strain evidence="9 10">ZW T0_25</strain>
    </source>
</reference>
<evidence type="ECO:0000313" key="9">
    <source>
        <dbReference type="EMBL" id="MDU0341319.1"/>
    </source>
</evidence>
<evidence type="ECO:0000256" key="3">
    <source>
        <dbReference type="ARBA" id="ARBA00022525"/>
    </source>
</evidence>
<evidence type="ECO:0000313" key="10">
    <source>
        <dbReference type="Proteomes" id="UP001254257"/>
    </source>
</evidence>
<dbReference type="InterPro" id="IPR003995">
    <property type="entry name" value="RTX_toxin_determinant-A"/>
</dbReference>
<keyword evidence="6" id="KW-0843">Virulence</keyword>
<keyword evidence="9" id="KW-0575">Peroxidase</keyword>
<keyword evidence="10" id="KW-1185">Reference proteome</keyword>
<feature type="compositionally biased region" description="Basic and acidic residues" evidence="8">
    <location>
        <begin position="2091"/>
        <end position="2101"/>
    </location>
</feature>
<dbReference type="Gene3D" id="2.150.10.10">
    <property type="entry name" value="Serralysin-like metalloprotease, C-terminal"/>
    <property type="match status" value="6"/>
</dbReference>
<dbReference type="RefSeq" id="WP_316019146.1">
    <property type="nucleotide sequence ID" value="NZ_JAWDID010000022.1"/>
</dbReference>
<dbReference type="Gene3D" id="1.10.640.10">
    <property type="entry name" value="Haem peroxidase domain superfamily, animal type"/>
    <property type="match status" value="1"/>
</dbReference>
<dbReference type="InterPro" id="IPR037120">
    <property type="entry name" value="Haem_peroxidase_sf_animal"/>
</dbReference>
<evidence type="ECO:0000256" key="5">
    <source>
        <dbReference type="ARBA" id="ARBA00022737"/>
    </source>
</evidence>
<keyword evidence="3" id="KW-0964">Secreted</keyword>
<comment type="caution">
    <text evidence="9">The sequence shown here is derived from an EMBL/GenBank/DDBJ whole genome shotgun (WGS) entry which is preliminary data.</text>
</comment>
<name>A0ABU3S958_9HYPH</name>
<sequence>MKLNTHDLQFILKQIKISEAHTDGASLTDLVDNPLVPYGLRTVDGSWNNLTPGREWVGSSDQIMPRLLDPVFHDAETAPAGLHGPGSPAGATQTSYEQTSGNVYDSQPRLISNLISDQTLANPATIISALMNLGHEDPYAFLAIAANKAVYDGAVSAYETYAAAEKGVATAKQALANLYYGPPPAAATVAAMQAVIQAAEAVLDTATDAKDDAYAALEATLGVTMEGDSVLIPNVAPDLGDTAPFNGFFTLFGQFFDHGLDLVSKGGAGTVYIPLQPDDPLYVPGSATNFMVLTRATPVMGAGADGQLGTADDTRDHNNETTPWIDLNQVYTSNPSHQVFLREYALVDGKPVATGRMLEGASGGPATWADVKTQAAEMLGIQLTDMDVLRVPAVLTDLYGEFVRGANGLPQLVTASGPVEGVLGAPVAASQAFSAGRAFLNDIAHSAVPSGPVDHDRNPDTPAVEVLPDADNIAGNVITPNMYGIATTYDDELLDAHFIVGDGRGNENIGLTSVHQIFHAEHNLRVEQIKHELFTAENASVAFLNEWLVTDLTQEQFNTARAQLLALENAPTPNEQAIDAFYAGFAWDGERVFQAARFSTEMVYQHLVFEEFGRAVAPDVDPFLFSNTTTVDGAIVAEFAHVVYRFGHSMLTDTVDILKAGPGGVPVASEIGLIEAFLNPIAFNAAGTSAEDASAAILRGMMRQTGNEIDEHLTDALRNNLVGLPLDLGTINIARARETGVPSLNEARRQFYEDSQDSRVKPYESWFDFALSMKNPASLINFIAAYGTHSTITSATTLEDKREAATLLVMGGAGAPADRLAFLNGGGAWANGADGATITGLDRVDFWIGGLAEKKMTFGAMLGSSFTYVFEYQMEQLQAGDRFYYLSRTQGLNLLNELEGDSFAQLIMRNTTAGDENAPHINGAAFQTAAYILEVDQARQITGLGPDGKADPLHTNPVLQAMSPLVVRDNPATSEVETNYLRYTGLEHVVLGGTAQNDTLIGGEGDDTLWGGDGDDRLEGGYGVDHLHGGAGNDIITDSGTDIGAADVIHGDDGHDVITPGNGLDLIFGGRGNDFIYGGTEAKTVSGGEGNDFIRGGTGISFLAGNEGDDWIEGGDSFDTLAGENSELFFNSSIIGHDVLNGRGNDNDYDAESGDDIMFQGEGIERNNGMAGFDWAIHKGHEQAADSDMTVSIFQNQQNNILRDRFDLVEGLSGWKYDDKLVGREVVMGAYDADGNAAEVDPDAPLDSYSNALLEKNLHLIDGLDALVAHLERRTVTVAGKTETIVMDTADASDIILGGGGSDLIEGKAGNDIIDGDQWLNVRISIRDDEGNQLATVDSLDEVIQGALVSTWNGRTLPELMLSRAIVPTQLNIVREILDGDEDGDVDVAVYWDIRENYTFTENADGSITVEHVEQSDVIDPVTGRNRISDGIDRLFNIERLRFSDGNGGTIEYPIEQLINAPATGAPTITGTEQILTADISGIADPNGVPPANGFAYVWEASANNGTTWTVIAGANGQSFSVPTNLVGQLLRVTASFTDLVGNVETVTSIMTARVGNTGGNTLAGTAGPNLLNGRDGDDTLTGADGDDVLNGGGGDDTLNGGAGNDILNGGAGADTMTGGLGDDTYFIDDATGNSRDRIIEAAGGGIDTANSSVTYTLETNVENLVLTGTGNINGTGNALANVIIGNSGSNELAGGGGDDILDGGAGNDTAVFNGDAADYLVSVNTAGQLVVSGPDGTDTLTSIEALEFDDGTFGVVLGTDGNNDNLNGNNGANGNQIVLGLAGNDELNGGGGNDILVGGAGNDALLGGTGTDTAAFSGPISNYSLGVNGTNIVVTDTVGNGGTDTLNSIEQLSFAGSTYTVVAGTTGNNNLNGGNGSQAIFGFAGNDTIVQVSNSGGRDLVDGGDGTDTYQLNGSNGAETFVVYSRAAAVSAIAGLSLAASTEIVIARNGAVIAELDNIEEIRINTLQVTSPGGAGGGASGGDTIQVVGDFNGTSLNFSTITIDGGAGDDTVDISGLDSAHRIVFRSNGGNDTIVGALRPQDVIELPAGASPEDYEITTDANGVTTMTSQSHSICFTAGGHGMPQFGSGQHDDDDHHGGHDDDDDDACGRDDDDGAQPQPAGPRTGTPQTDVLVGTAGDDNIVGFAGDDVLIGEAGDDAISAAEGADFVDAGAGRDVVFAGSGDDQVFGGAGDDFLHGEAGNDRIFGEAGNDWIMAGAGDDTVVAGAGDDVIVGEQGDGNDTYFGDDIGGGAGNDTLDLSAITANLTVDLGNGLLGRGSAYSTQSGSDVLWGIENVATGAGDDTITASSAVNVMEGGAGNDTFRFLSTAAADGDTILDFEPGDRLDLSGIDANTGQGGNQSFTLVNGPLTGAAQLAVTYETRQDGDYTIVSGSVDANSDEEFRIELKGSHNLNAGNFSL</sequence>
<keyword evidence="7" id="KW-0472">Membrane</keyword>
<protein>
    <submittedName>
        <fullName evidence="9">Peroxidase family protein</fullName>
    </submittedName>
</protein>
<dbReference type="Gene3D" id="2.60.40.2700">
    <property type="match status" value="1"/>
</dbReference>
<dbReference type="PROSITE" id="PS00330">
    <property type="entry name" value="HEMOLYSIN_CALCIUM"/>
    <property type="match status" value="7"/>
</dbReference>
<dbReference type="InterPro" id="IPR050557">
    <property type="entry name" value="RTX_toxin/Mannuronan_C5-epim"/>
</dbReference>
<evidence type="ECO:0000256" key="7">
    <source>
        <dbReference type="ARBA" id="ARBA00023136"/>
    </source>
</evidence>
<dbReference type="Proteomes" id="UP001254257">
    <property type="component" value="Unassembled WGS sequence"/>
</dbReference>
<feature type="region of interest" description="Disordered" evidence="8">
    <location>
        <begin position="2076"/>
        <end position="2137"/>
    </location>
</feature>
<dbReference type="InterPro" id="IPR018511">
    <property type="entry name" value="Hemolysin-typ_Ca-bd_CS"/>
</dbReference>
<evidence type="ECO:0000256" key="1">
    <source>
        <dbReference type="ARBA" id="ARBA00004370"/>
    </source>
</evidence>
<dbReference type="Pfam" id="PF00353">
    <property type="entry name" value="HemolysinCabind"/>
    <property type="match status" value="13"/>
</dbReference>
<feature type="region of interest" description="Disordered" evidence="8">
    <location>
        <begin position="77"/>
        <end position="102"/>
    </location>
</feature>
<keyword evidence="5" id="KW-0677">Repeat</keyword>
<dbReference type="InterPro" id="IPR010255">
    <property type="entry name" value="Haem_peroxidase_sf"/>
</dbReference>
<proteinExistence type="predicted"/>